<feature type="domain" description="WYL" evidence="1">
    <location>
        <begin position="227"/>
        <end position="295"/>
    </location>
</feature>
<gene>
    <name evidence="2" type="ORF">H9741_07675</name>
</gene>
<proteinExistence type="predicted"/>
<comment type="caution">
    <text evidence="2">The sequence shown here is derived from an EMBL/GenBank/DDBJ whole genome shotgun (WGS) entry which is preliminary data.</text>
</comment>
<organism evidence="2 3">
    <name type="scientific">Candidatus Borkfalkia faecipullorum</name>
    <dbReference type="NCBI Taxonomy" id="2838510"/>
    <lineage>
        <taxon>Bacteria</taxon>
        <taxon>Bacillati</taxon>
        <taxon>Bacillota</taxon>
        <taxon>Clostridia</taxon>
        <taxon>Christensenellales</taxon>
        <taxon>Christensenellaceae</taxon>
        <taxon>Candidatus Borkfalkia</taxon>
    </lineage>
</organism>
<reference evidence="2" key="2">
    <citation type="submission" date="2021-04" db="EMBL/GenBank/DDBJ databases">
        <authorList>
            <person name="Gilroy R."/>
        </authorList>
    </citation>
    <scope>NUCLEOTIDE SEQUENCE</scope>
    <source>
        <strain evidence="2">811</strain>
    </source>
</reference>
<evidence type="ECO:0000259" key="1">
    <source>
        <dbReference type="Pfam" id="PF13280"/>
    </source>
</evidence>
<evidence type="ECO:0000313" key="2">
    <source>
        <dbReference type="EMBL" id="HIX08332.1"/>
    </source>
</evidence>
<protein>
    <submittedName>
        <fullName evidence="2">WYL domain-containing transcriptional regulator</fullName>
    </submittedName>
</protein>
<dbReference type="PROSITE" id="PS52050">
    <property type="entry name" value="WYL"/>
    <property type="match status" value="1"/>
</dbReference>
<dbReference type="InterPro" id="IPR026881">
    <property type="entry name" value="WYL_dom"/>
</dbReference>
<dbReference type="EMBL" id="DXFX01000099">
    <property type="protein sequence ID" value="HIX08332.1"/>
    <property type="molecule type" value="Genomic_DNA"/>
</dbReference>
<evidence type="ECO:0000313" key="3">
    <source>
        <dbReference type="Proteomes" id="UP000824204"/>
    </source>
</evidence>
<dbReference type="Proteomes" id="UP000824204">
    <property type="component" value="Unassembled WGS sequence"/>
</dbReference>
<name>A0A9D1V8W0_9FIRM</name>
<sequence>MLYNEGSEVRKMAGYSELIKNFERVRAYIREFYVYGCKGREEAAKKSARTYDNEKRRIESWLREYMGARRDREGKTVFLSLDSRRAAENPFFRAFAAKSFTDADITLHFLLFDILLDGERTQAQLTEEISSRLNAFDEPLPFDESTLRKKLGEYADKGLLRKRTEGRRVLYSLPPSPDLAPLRAALEFFSETAPLGEAGAFLLDKLPSRPSPFRFKHHYVTGTPDDEILLSLFEAMRDKKRVLLHKTSRKKENECTVVPLCVGAGVQSGRRYLFAWEPAHKSFRSFRLDFILRVKALDVCENFDKLREKFNHIRPYIWGASLGRSSKKELVQFTLKIEKGEEYILRRLLRERRGGSVEQTGENEWTFRAEVFDSEETLGWIRTFTGRILSLDFSDRTVENKFKEDLRAMYRLYGLEE</sequence>
<accession>A0A9D1V8W0</accession>
<reference evidence="2" key="1">
    <citation type="journal article" date="2021" name="PeerJ">
        <title>Extensive microbial diversity within the chicken gut microbiome revealed by metagenomics and culture.</title>
        <authorList>
            <person name="Gilroy R."/>
            <person name="Ravi A."/>
            <person name="Getino M."/>
            <person name="Pursley I."/>
            <person name="Horton D.L."/>
            <person name="Alikhan N.F."/>
            <person name="Baker D."/>
            <person name="Gharbi K."/>
            <person name="Hall N."/>
            <person name="Watson M."/>
            <person name="Adriaenssens E.M."/>
            <person name="Foster-Nyarko E."/>
            <person name="Jarju S."/>
            <person name="Secka A."/>
            <person name="Antonio M."/>
            <person name="Oren A."/>
            <person name="Chaudhuri R.R."/>
            <person name="La Ragione R."/>
            <person name="Hildebrand F."/>
            <person name="Pallen M.J."/>
        </authorList>
    </citation>
    <scope>NUCLEOTIDE SEQUENCE</scope>
    <source>
        <strain evidence="2">811</strain>
    </source>
</reference>
<dbReference type="AlphaFoldDB" id="A0A9D1V8W0"/>
<dbReference type="Pfam" id="PF13280">
    <property type="entry name" value="WYL"/>
    <property type="match status" value="1"/>
</dbReference>